<protein>
    <recommendedName>
        <fullName evidence="3">DUF3918 domain-containing protein</fullName>
    </recommendedName>
</protein>
<comment type="caution">
    <text evidence="1">The sequence shown here is derived from an EMBL/GenBank/DDBJ whole genome shotgun (WGS) entry which is preliminary data.</text>
</comment>
<name>A0ABW5PCP7_9BACL</name>
<dbReference type="EMBL" id="JBHUME010000007">
    <property type="protein sequence ID" value="MFD2613121.1"/>
    <property type="molecule type" value="Genomic_DNA"/>
</dbReference>
<dbReference type="RefSeq" id="WP_377603060.1">
    <property type="nucleotide sequence ID" value="NZ_JBHUME010000007.1"/>
</dbReference>
<keyword evidence="2" id="KW-1185">Reference proteome</keyword>
<dbReference type="Proteomes" id="UP001597541">
    <property type="component" value="Unassembled WGS sequence"/>
</dbReference>
<reference evidence="2" key="1">
    <citation type="journal article" date="2019" name="Int. J. Syst. Evol. Microbiol.">
        <title>The Global Catalogue of Microorganisms (GCM) 10K type strain sequencing project: providing services to taxonomists for standard genome sequencing and annotation.</title>
        <authorList>
            <consortium name="The Broad Institute Genomics Platform"/>
            <consortium name="The Broad Institute Genome Sequencing Center for Infectious Disease"/>
            <person name="Wu L."/>
            <person name="Ma J."/>
        </authorList>
    </citation>
    <scope>NUCLEOTIDE SEQUENCE [LARGE SCALE GENOMIC DNA]</scope>
    <source>
        <strain evidence="2">KCTC 3950</strain>
    </source>
</reference>
<gene>
    <name evidence="1" type="ORF">ACFSUF_11865</name>
</gene>
<evidence type="ECO:0000313" key="2">
    <source>
        <dbReference type="Proteomes" id="UP001597541"/>
    </source>
</evidence>
<proteinExistence type="predicted"/>
<evidence type="ECO:0000313" key="1">
    <source>
        <dbReference type="EMBL" id="MFD2613121.1"/>
    </source>
</evidence>
<sequence length="47" mass="5252">MLSKRSMFTAIGLGAAYLLRNKQSRDKLMGQISSMTGKTKPNNTQNY</sequence>
<organism evidence="1 2">
    <name type="scientific">Paenibacillus gansuensis</name>
    <dbReference type="NCBI Taxonomy" id="306542"/>
    <lineage>
        <taxon>Bacteria</taxon>
        <taxon>Bacillati</taxon>
        <taxon>Bacillota</taxon>
        <taxon>Bacilli</taxon>
        <taxon>Bacillales</taxon>
        <taxon>Paenibacillaceae</taxon>
        <taxon>Paenibacillus</taxon>
    </lineage>
</organism>
<evidence type="ECO:0008006" key="3">
    <source>
        <dbReference type="Google" id="ProtNLM"/>
    </source>
</evidence>
<accession>A0ABW5PCP7</accession>